<dbReference type="AlphaFoldDB" id="K1SNW3"/>
<dbReference type="Gene3D" id="3.40.50.1820">
    <property type="entry name" value="alpha/beta hydrolase"/>
    <property type="match status" value="1"/>
</dbReference>
<dbReference type="PANTHER" id="PTHR43358">
    <property type="entry name" value="ALPHA/BETA-HYDROLASE"/>
    <property type="match status" value="1"/>
</dbReference>
<reference evidence="2" key="1">
    <citation type="journal article" date="2013" name="Environ. Microbiol.">
        <title>Microbiota from the distal guts of lean and obese adolescents exhibit partial functional redundancy besides clear differences in community structure.</title>
        <authorList>
            <person name="Ferrer M."/>
            <person name="Ruiz A."/>
            <person name="Lanza F."/>
            <person name="Haange S.B."/>
            <person name="Oberbach A."/>
            <person name="Till H."/>
            <person name="Bargiela R."/>
            <person name="Campoy C."/>
            <person name="Segura M.T."/>
            <person name="Richter M."/>
            <person name="von Bergen M."/>
            <person name="Seifert J."/>
            <person name="Suarez A."/>
        </authorList>
    </citation>
    <scope>NUCLEOTIDE SEQUENCE</scope>
</reference>
<organism evidence="2">
    <name type="scientific">human gut metagenome</name>
    <dbReference type="NCBI Taxonomy" id="408170"/>
    <lineage>
        <taxon>unclassified sequences</taxon>
        <taxon>metagenomes</taxon>
        <taxon>organismal metagenomes</taxon>
    </lineage>
</organism>
<dbReference type="EMBL" id="AJWZ01005523">
    <property type="protein sequence ID" value="EKC62337.1"/>
    <property type="molecule type" value="Genomic_DNA"/>
</dbReference>
<gene>
    <name evidence="2" type="ORF">OBE_08026</name>
</gene>
<proteinExistence type="predicted"/>
<name>K1SNW3_9ZZZZ</name>
<evidence type="ECO:0000259" key="1">
    <source>
        <dbReference type="Pfam" id="PF00326"/>
    </source>
</evidence>
<dbReference type="GO" id="GO:0006508">
    <property type="term" value="P:proteolysis"/>
    <property type="evidence" value="ECO:0007669"/>
    <property type="project" value="InterPro"/>
</dbReference>
<feature type="non-terminal residue" evidence="2">
    <location>
        <position position="1"/>
    </location>
</feature>
<accession>K1SNW3</accession>
<feature type="domain" description="Peptidase S9 prolyl oligopeptidase catalytic" evidence="1">
    <location>
        <begin position="5"/>
        <end position="166"/>
    </location>
</feature>
<sequence length="173" mass="19102">WLDRKDVLQWIDWVLAQDSEAEIVLHGVSMGAATTMMTAGEDTPEQVKVFVEDCGYTSVWDIFSSELKLRFGLPEFPILYTASATARAKAGYGFKEASALQQVQNCEKPMLFIHGTADDFIPYEMMGTLYNAKPGTNKATLTAEGAGHGEAMDVLGDTYWNTVFDFEGQYMAG</sequence>
<comment type="caution">
    <text evidence="2">The sequence shown here is derived from an EMBL/GenBank/DDBJ whole genome shotgun (WGS) entry which is preliminary data.</text>
</comment>
<dbReference type="PANTHER" id="PTHR43358:SF4">
    <property type="entry name" value="ALPHA_BETA HYDROLASE FOLD-1 DOMAIN-CONTAINING PROTEIN"/>
    <property type="match status" value="1"/>
</dbReference>
<dbReference type="InterPro" id="IPR052920">
    <property type="entry name" value="DNA-binding_regulatory"/>
</dbReference>
<evidence type="ECO:0000313" key="2">
    <source>
        <dbReference type="EMBL" id="EKC62337.1"/>
    </source>
</evidence>
<dbReference type="GO" id="GO:0008236">
    <property type="term" value="F:serine-type peptidase activity"/>
    <property type="evidence" value="ECO:0007669"/>
    <property type="project" value="InterPro"/>
</dbReference>
<keyword evidence="2" id="KW-0378">Hydrolase</keyword>
<protein>
    <submittedName>
        <fullName evidence="2">Alpha/beta hydrolase</fullName>
    </submittedName>
</protein>
<dbReference type="Pfam" id="PF00326">
    <property type="entry name" value="Peptidase_S9"/>
    <property type="match status" value="1"/>
</dbReference>
<dbReference type="InterPro" id="IPR029058">
    <property type="entry name" value="AB_hydrolase_fold"/>
</dbReference>
<dbReference type="SUPFAM" id="SSF53474">
    <property type="entry name" value="alpha/beta-Hydrolases"/>
    <property type="match status" value="1"/>
</dbReference>
<dbReference type="InterPro" id="IPR001375">
    <property type="entry name" value="Peptidase_S9_cat"/>
</dbReference>